<proteinExistence type="predicted"/>
<organism evidence="2 3">
    <name type="scientific">Rangifer tarandus platyrhynchus</name>
    <name type="common">Svalbard reindeer</name>
    <dbReference type="NCBI Taxonomy" id="3082113"/>
    <lineage>
        <taxon>Eukaryota</taxon>
        <taxon>Metazoa</taxon>
        <taxon>Chordata</taxon>
        <taxon>Craniata</taxon>
        <taxon>Vertebrata</taxon>
        <taxon>Euteleostomi</taxon>
        <taxon>Mammalia</taxon>
        <taxon>Eutheria</taxon>
        <taxon>Laurasiatheria</taxon>
        <taxon>Artiodactyla</taxon>
        <taxon>Ruminantia</taxon>
        <taxon>Pecora</taxon>
        <taxon>Cervidae</taxon>
        <taxon>Odocoileinae</taxon>
        <taxon>Rangifer</taxon>
    </lineage>
</organism>
<evidence type="ECO:0000256" key="1">
    <source>
        <dbReference type="SAM" id="MobiDB-lite"/>
    </source>
</evidence>
<dbReference type="Proteomes" id="UP001176941">
    <property type="component" value="Chromosome 29"/>
</dbReference>
<evidence type="ECO:0000313" key="2">
    <source>
        <dbReference type="EMBL" id="CAI9169106.1"/>
    </source>
</evidence>
<protein>
    <submittedName>
        <fullName evidence="2">Uncharacterized protein</fullName>
    </submittedName>
</protein>
<keyword evidence="3" id="KW-1185">Reference proteome</keyword>
<accession>A0ABN8Z7N4</accession>
<dbReference type="EMBL" id="OX459965">
    <property type="protein sequence ID" value="CAI9169106.1"/>
    <property type="molecule type" value="Genomic_DNA"/>
</dbReference>
<evidence type="ECO:0000313" key="3">
    <source>
        <dbReference type="Proteomes" id="UP001176941"/>
    </source>
</evidence>
<gene>
    <name evidence="2" type="ORF">MRATA1EN1_LOCUS18068</name>
</gene>
<feature type="region of interest" description="Disordered" evidence="1">
    <location>
        <begin position="1"/>
        <end position="38"/>
    </location>
</feature>
<name>A0ABN8Z7N4_RANTA</name>
<feature type="region of interest" description="Disordered" evidence="1">
    <location>
        <begin position="80"/>
        <end position="99"/>
    </location>
</feature>
<reference evidence="2" key="1">
    <citation type="submission" date="2023-04" db="EMBL/GenBank/DDBJ databases">
        <authorList>
            <consortium name="ELIXIR-Norway"/>
        </authorList>
    </citation>
    <scope>NUCLEOTIDE SEQUENCE [LARGE SCALE GENOMIC DNA]</scope>
</reference>
<sequence length="99" mass="10920">MHQQTTSPYRVLQGSPHKCDGAQPLHPPVFSPSGPSNLFSQLQPIKKKNVFPVYTSPPATPSRENSVSFSQVKWKNCWNIETTGRGGGGQQNKQKSQKS</sequence>